<dbReference type="EMBL" id="RFLX01000063">
    <property type="protein sequence ID" value="RMI15317.1"/>
    <property type="molecule type" value="Genomic_DNA"/>
</dbReference>
<reference evidence="3 6" key="1">
    <citation type="submission" date="2018-09" db="EMBL/GenBank/DDBJ databases">
        <title>Roseomonas sp. nov., isolated from feces of Tibetan antelopes in the Qinghai-Tibet plateau, China.</title>
        <authorList>
            <person name="Tian Z."/>
        </authorList>
    </citation>
    <scope>NUCLEOTIDE SEQUENCE [LARGE SCALE GENOMIC DNA]</scope>
    <source>
        <strain evidence="4 5">Z23</strain>
        <strain evidence="3 6">Z24</strain>
    </source>
</reference>
<evidence type="ECO:0000313" key="5">
    <source>
        <dbReference type="Proteomes" id="UP000274097"/>
    </source>
</evidence>
<sequence>MLSRLHLELIFAGLVFLIGLIGLYGSAELNTGWAADGPQAGFFPFRVALILMAAAVLVAVQAWRSRAALRQMPVADHAGLERVLWFGLPIIGAVALAQWLGLYVASAAYLLFTIRLRGRRPWATCLGVAVGVPVVTFLVFERWFQVPLLKGPVEIMLGLG</sequence>
<dbReference type="InterPro" id="IPR009936">
    <property type="entry name" value="DUF1468"/>
</dbReference>
<feature type="transmembrane region" description="Helical" evidence="1">
    <location>
        <begin position="83"/>
        <end position="109"/>
    </location>
</feature>
<keyword evidence="5" id="KW-1185">Reference proteome</keyword>
<keyword evidence="1" id="KW-0812">Transmembrane</keyword>
<evidence type="ECO:0000313" key="3">
    <source>
        <dbReference type="EMBL" id="RKK02417.1"/>
    </source>
</evidence>
<feature type="transmembrane region" description="Helical" evidence="1">
    <location>
        <begin position="7"/>
        <end position="25"/>
    </location>
</feature>
<dbReference type="EMBL" id="RAQU01000154">
    <property type="protein sequence ID" value="RKK02417.1"/>
    <property type="molecule type" value="Genomic_DNA"/>
</dbReference>
<feature type="transmembrane region" description="Helical" evidence="1">
    <location>
        <begin position="121"/>
        <end position="140"/>
    </location>
</feature>
<evidence type="ECO:0000259" key="2">
    <source>
        <dbReference type="Pfam" id="PF07331"/>
    </source>
</evidence>
<dbReference type="RefSeq" id="WP_120639975.1">
    <property type="nucleotide sequence ID" value="NZ_RAQU01000154.1"/>
</dbReference>
<accession>A0A3A9J5D8</accession>
<protein>
    <submittedName>
        <fullName evidence="3">Tripartite tricarboxylate transporter TctB family protein</fullName>
    </submittedName>
</protein>
<keyword evidence="1" id="KW-0472">Membrane</keyword>
<dbReference type="InParanoid" id="A0A3A9J5D8"/>
<evidence type="ECO:0000313" key="4">
    <source>
        <dbReference type="EMBL" id="RMI15317.1"/>
    </source>
</evidence>
<gene>
    <name evidence="3" type="ORF">D6Z83_19850</name>
    <name evidence="4" type="ORF">EBE87_26280</name>
</gene>
<organism evidence="3 6">
    <name type="scientific">Teichococcus wenyumeiae</name>
    <dbReference type="NCBI Taxonomy" id="2478470"/>
    <lineage>
        <taxon>Bacteria</taxon>
        <taxon>Pseudomonadati</taxon>
        <taxon>Pseudomonadota</taxon>
        <taxon>Alphaproteobacteria</taxon>
        <taxon>Acetobacterales</taxon>
        <taxon>Roseomonadaceae</taxon>
        <taxon>Roseomonas</taxon>
    </lineage>
</organism>
<feature type="domain" description="DUF1468" evidence="2">
    <location>
        <begin position="11"/>
        <end position="148"/>
    </location>
</feature>
<dbReference type="OrthoDB" id="6183775at2"/>
<keyword evidence="1" id="KW-1133">Transmembrane helix</keyword>
<feature type="transmembrane region" description="Helical" evidence="1">
    <location>
        <begin position="45"/>
        <end position="63"/>
    </location>
</feature>
<evidence type="ECO:0000313" key="6">
    <source>
        <dbReference type="Proteomes" id="UP000278036"/>
    </source>
</evidence>
<proteinExistence type="predicted"/>
<dbReference type="Proteomes" id="UP000278036">
    <property type="component" value="Unassembled WGS sequence"/>
</dbReference>
<dbReference type="Proteomes" id="UP000274097">
    <property type="component" value="Unassembled WGS sequence"/>
</dbReference>
<evidence type="ECO:0000256" key="1">
    <source>
        <dbReference type="SAM" id="Phobius"/>
    </source>
</evidence>
<comment type="caution">
    <text evidence="3">The sequence shown here is derived from an EMBL/GenBank/DDBJ whole genome shotgun (WGS) entry which is preliminary data.</text>
</comment>
<dbReference type="AlphaFoldDB" id="A0A3A9J5D8"/>
<name>A0A3A9J5D8_9PROT</name>
<dbReference type="Pfam" id="PF07331">
    <property type="entry name" value="TctB"/>
    <property type="match status" value="1"/>
</dbReference>